<accession>A0ABD6A8Z3</accession>
<dbReference type="Proteomes" id="UP001596547">
    <property type="component" value="Unassembled WGS sequence"/>
</dbReference>
<sequence>MKRGLLAVLAALLVVTSSLAVAGVTFASSGAGNASTQETAAGLELTAVCSDQGDGTATYRIDSERSQDTEVAFTVLETDETGVVTVPAGGSATFTVDLNTDGSTTVVAALETEEVVGMLPAADTPCGADDGNGTDGNGTDGNETDSGDGEMPADGDLPVDLPIKEEVTICQETKESAEQLFVPGQYTVDGFTLNVSGTLDDGTIEVSENGEVVAVLTTSFDEDSGVVTVEHRGEVVATIDVKLVACDGGDGGDGHDGHENAYQVDLAYGEPIQNLGDSEDAFYGAQGRLITAASMTEDGEFTRTFRTAHGEHRTAEHGECSVSYGEYDYDPETGVLSVDVSAGQDCDGVTLSLAGYELPDGTQEFVRDRADEQELVDSQTVTLDAGENATLEIDLDG</sequence>
<evidence type="ECO:0000256" key="1">
    <source>
        <dbReference type="SAM" id="MobiDB-lite"/>
    </source>
</evidence>
<evidence type="ECO:0000313" key="2">
    <source>
        <dbReference type="EMBL" id="MFC7316885.1"/>
    </source>
</evidence>
<organism evidence="2 3">
    <name type="scientific">Halomarina halobia</name>
    <dbReference type="NCBI Taxonomy" id="3033386"/>
    <lineage>
        <taxon>Archaea</taxon>
        <taxon>Methanobacteriati</taxon>
        <taxon>Methanobacteriota</taxon>
        <taxon>Stenosarchaea group</taxon>
        <taxon>Halobacteria</taxon>
        <taxon>Halobacteriales</taxon>
        <taxon>Natronomonadaceae</taxon>
        <taxon>Halomarina</taxon>
    </lineage>
</organism>
<proteinExistence type="predicted"/>
<feature type="compositionally biased region" description="Acidic residues" evidence="1">
    <location>
        <begin position="142"/>
        <end position="153"/>
    </location>
</feature>
<name>A0ABD6A8Z3_9EURY</name>
<gene>
    <name evidence="2" type="ORF">ACFQPE_08770</name>
</gene>
<protein>
    <submittedName>
        <fullName evidence="2">Uncharacterized protein</fullName>
    </submittedName>
</protein>
<dbReference type="EMBL" id="JBHTBF010000002">
    <property type="protein sequence ID" value="MFC7316885.1"/>
    <property type="molecule type" value="Genomic_DNA"/>
</dbReference>
<dbReference type="RefSeq" id="WP_276303854.1">
    <property type="nucleotide sequence ID" value="NZ_CP119992.1"/>
</dbReference>
<feature type="region of interest" description="Disordered" evidence="1">
    <location>
        <begin position="121"/>
        <end position="158"/>
    </location>
</feature>
<reference evidence="2 3" key="1">
    <citation type="journal article" date="2019" name="Int. J. Syst. Evol. Microbiol.">
        <title>The Global Catalogue of Microorganisms (GCM) 10K type strain sequencing project: providing services to taxonomists for standard genome sequencing and annotation.</title>
        <authorList>
            <consortium name="The Broad Institute Genomics Platform"/>
            <consortium name="The Broad Institute Genome Sequencing Center for Infectious Disease"/>
            <person name="Wu L."/>
            <person name="Ma J."/>
        </authorList>
    </citation>
    <scope>NUCLEOTIDE SEQUENCE [LARGE SCALE GENOMIC DNA]</scope>
    <source>
        <strain evidence="2 3">PSR21</strain>
    </source>
</reference>
<evidence type="ECO:0000313" key="3">
    <source>
        <dbReference type="Proteomes" id="UP001596547"/>
    </source>
</evidence>
<keyword evidence="3" id="KW-1185">Reference proteome</keyword>
<dbReference type="AlphaFoldDB" id="A0ABD6A8Z3"/>
<dbReference type="GeneID" id="79316462"/>
<comment type="caution">
    <text evidence="2">The sequence shown here is derived from an EMBL/GenBank/DDBJ whole genome shotgun (WGS) entry which is preliminary data.</text>
</comment>